<evidence type="ECO:0000313" key="4">
    <source>
        <dbReference type="Proteomes" id="UP000223709"/>
    </source>
</evidence>
<reference evidence="3 4" key="1">
    <citation type="submission" date="2017-10" db="EMBL/GenBank/DDBJ databases">
        <title>Complete Genome Sequence of Faecalibacterium prausnitzii isolated from the gut of healthy adult Indian.</title>
        <authorList>
            <person name="Bag S."/>
            <person name="Ghosh T.S."/>
            <person name="Das B."/>
        </authorList>
    </citation>
    <scope>NUCLEOTIDE SEQUENCE [LARGE SCALE GENOMIC DNA]</scope>
    <source>
        <strain evidence="3 4">Indica</strain>
    </source>
</reference>
<dbReference type="SMART" id="SM01040">
    <property type="entry name" value="Bro-N"/>
    <property type="match status" value="1"/>
</dbReference>
<dbReference type="GO" id="GO:0003677">
    <property type="term" value="F:DNA binding"/>
    <property type="evidence" value="ECO:0007669"/>
    <property type="project" value="InterPro"/>
</dbReference>
<dbReference type="PROSITE" id="PS51750">
    <property type="entry name" value="BRO_N"/>
    <property type="match status" value="1"/>
</dbReference>
<dbReference type="Pfam" id="PF03374">
    <property type="entry name" value="ANT"/>
    <property type="match status" value="1"/>
</dbReference>
<protein>
    <submittedName>
        <fullName evidence="3">Phage antirepressor Ant</fullName>
    </submittedName>
</protein>
<dbReference type="InterPro" id="IPR005039">
    <property type="entry name" value="Ant_C"/>
</dbReference>
<dbReference type="RefSeq" id="WP_098923467.1">
    <property type="nucleotide sequence ID" value="NZ_CP023819.1"/>
</dbReference>
<name>A0A291T9R5_9FIRM</name>
<feature type="compositionally biased region" description="Basic and acidic residues" evidence="1">
    <location>
        <begin position="1"/>
        <end position="13"/>
    </location>
</feature>
<dbReference type="AlphaFoldDB" id="A0A291T9R5"/>
<gene>
    <name evidence="3" type="ORF">CRH10_06265</name>
</gene>
<dbReference type="EMBL" id="CP023819">
    <property type="protein sequence ID" value="ATL89923.1"/>
    <property type="molecule type" value="Genomic_DNA"/>
</dbReference>
<feature type="region of interest" description="Disordered" evidence="1">
    <location>
        <begin position="1"/>
        <end position="21"/>
    </location>
</feature>
<dbReference type="Proteomes" id="UP000223709">
    <property type="component" value="Chromosome"/>
</dbReference>
<proteinExistence type="predicted"/>
<dbReference type="InterPro" id="IPR003497">
    <property type="entry name" value="BRO_N_domain"/>
</dbReference>
<feature type="domain" description="Bro-N" evidence="2">
    <location>
        <begin position="24"/>
        <end position="134"/>
    </location>
</feature>
<sequence length="276" mass="31480">MTDFNQKTHDTDVGSHGGQSRQTMDVFENQEFGSIRLLQEAGKTFFCASDVAKALGYVNPYAAVKRHCRGPLTKREGVVQKVNQYGDAGEQVVEISFITEGDVYRLIVHSKLPSAERFEHWVFDEVLPSIRKHGVYMSDSILDQVIQHPEVIYTLAQELVAEREQLEGIRKQLDAAQPKADYFDTFVNSEDCTCIRNFCKEIGIPEKTAVALLLDHRYLYRSPSGWLMPFADKSARGYFIVRDCYGRSGKLVQQTRVTCKGKNHLFKLFKKWGVIE</sequence>
<accession>A0A291T9R5</accession>
<dbReference type="PANTHER" id="PTHR36180:SF2">
    <property type="entry name" value="BRO FAMILY PROTEIN"/>
    <property type="match status" value="1"/>
</dbReference>
<evidence type="ECO:0000259" key="2">
    <source>
        <dbReference type="PROSITE" id="PS51750"/>
    </source>
</evidence>
<dbReference type="Pfam" id="PF02498">
    <property type="entry name" value="Bro-N"/>
    <property type="match status" value="1"/>
</dbReference>
<dbReference type="PANTHER" id="PTHR36180">
    <property type="entry name" value="DNA-BINDING PROTEIN-RELATED-RELATED"/>
    <property type="match status" value="1"/>
</dbReference>
<evidence type="ECO:0000256" key="1">
    <source>
        <dbReference type="SAM" id="MobiDB-lite"/>
    </source>
</evidence>
<organism evidence="3 4">
    <name type="scientific">Faecalibacterium prausnitzii</name>
    <dbReference type="NCBI Taxonomy" id="853"/>
    <lineage>
        <taxon>Bacteria</taxon>
        <taxon>Bacillati</taxon>
        <taxon>Bacillota</taxon>
        <taxon>Clostridia</taxon>
        <taxon>Eubacteriales</taxon>
        <taxon>Oscillospiraceae</taxon>
        <taxon>Faecalibacterium</taxon>
    </lineage>
</organism>
<evidence type="ECO:0000313" key="3">
    <source>
        <dbReference type="EMBL" id="ATL89923.1"/>
    </source>
</evidence>